<gene>
    <name evidence="1" type="ORF">GCM10023330_13870</name>
</gene>
<comment type="caution">
    <text evidence="1">The sequence shown here is derived from an EMBL/GenBank/DDBJ whole genome shotgun (WGS) entry which is preliminary data.</text>
</comment>
<evidence type="ECO:0000313" key="2">
    <source>
        <dbReference type="Proteomes" id="UP001501433"/>
    </source>
</evidence>
<organism evidence="1 2">
    <name type="scientific">Litoribaculum gwangyangense</name>
    <dbReference type="NCBI Taxonomy" id="1130722"/>
    <lineage>
        <taxon>Bacteria</taxon>
        <taxon>Pseudomonadati</taxon>
        <taxon>Bacteroidota</taxon>
        <taxon>Flavobacteriia</taxon>
        <taxon>Flavobacteriales</taxon>
        <taxon>Flavobacteriaceae</taxon>
        <taxon>Litoribaculum</taxon>
    </lineage>
</organism>
<evidence type="ECO:0000313" key="1">
    <source>
        <dbReference type="EMBL" id="GAA4808441.1"/>
    </source>
</evidence>
<keyword evidence="2" id="KW-1185">Reference proteome</keyword>
<reference evidence="2" key="1">
    <citation type="journal article" date="2019" name="Int. J. Syst. Evol. Microbiol.">
        <title>The Global Catalogue of Microorganisms (GCM) 10K type strain sequencing project: providing services to taxonomists for standard genome sequencing and annotation.</title>
        <authorList>
            <consortium name="The Broad Institute Genomics Platform"/>
            <consortium name="The Broad Institute Genome Sequencing Center for Infectious Disease"/>
            <person name="Wu L."/>
            <person name="Ma J."/>
        </authorList>
    </citation>
    <scope>NUCLEOTIDE SEQUENCE [LARGE SCALE GENOMIC DNA]</scope>
    <source>
        <strain evidence="2">JCM 18325</strain>
    </source>
</reference>
<name>A0ABP9CCP6_9FLAO</name>
<sequence length="148" mass="16945">MTLKQQLLQICNERVDKRINDYKEEIALIKESIESNDKGDSEDDDSGNGKLLNDLEKNLEHLNDAQKTKIYLQNIRTSINSNDVVLGSLVKTNLMNFYISTSIGKIDLEGESYYAISLNSPIGQLLRNKLVNDQFEFNQSKYIIKEII</sequence>
<dbReference type="Proteomes" id="UP001501433">
    <property type="component" value="Unassembled WGS sequence"/>
</dbReference>
<dbReference type="EMBL" id="BAABJW010000002">
    <property type="protein sequence ID" value="GAA4808441.1"/>
    <property type="molecule type" value="Genomic_DNA"/>
</dbReference>
<accession>A0ABP9CCP6</accession>
<dbReference type="RefSeq" id="WP_345276229.1">
    <property type="nucleotide sequence ID" value="NZ_BAABJW010000002.1"/>
</dbReference>
<protein>
    <recommendedName>
        <fullName evidence="3">Transcription elongation factor</fullName>
    </recommendedName>
</protein>
<evidence type="ECO:0008006" key="3">
    <source>
        <dbReference type="Google" id="ProtNLM"/>
    </source>
</evidence>
<proteinExistence type="predicted"/>